<dbReference type="STRING" id="698762.SAMN00808754_0695"/>
<dbReference type="GO" id="GO:0016485">
    <property type="term" value="P:protein processing"/>
    <property type="evidence" value="ECO:0007669"/>
    <property type="project" value="TreeGrafter"/>
</dbReference>
<dbReference type="PRINTS" id="PR00446">
    <property type="entry name" value="HYDRGNUPTAKE"/>
</dbReference>
<dbReference type="CDD" id="cd06067">
    <property type="entry name" value="H2MP_MemB-H2evol"/>
    <property type="match status" value="1"/>
</dbReference>
<dbReference type="InterPro" id="IPR023430">
    <property type="entry name" value="Pept_HybD-like_dom_sf"/>
</dbReference>
<evidence type="ECO:0000313" key="2">
    <source>
        <dbReference type="Proteomes" id="UP000192569"/>
    </source>
</evidence>
<dbReference type="OrthoDB" id="1723372at2"/>
<dbReference type="NCBIfam" id="TIGR00072">
    <property type="entry name" value="hydrog_prot"/>
    <property type="match status" value="1"/>
</dbReference>
<dbReference type="InterPro" id="IPR000671">
    <property type="entry name" value="Peptidase_A31"/>
</dbReference>
<accession>A0A1W1VH48</accession>
<dbReference type="NCBIfam" id="TIGR00142">
    <property type="entry name" value="hycI"/>
    <property type="match status" value="1"/>
</dbReference>
<dbReference type="PANTHER" id="PTHR30302">
    <property type="entry name" value="HYDROGENASE 1 MATURATION PROTEASE"/>
    <property type="match status" value="1"/>
</dbReference>
<sequence length="179" mass="19928">MKGLVITVGNELMGDDGAGPLLARLLEQKRIPGWQVIDGGSAPENYLHQVRELKPQVVVLVDACEMNLQPGSIRLLCESDIACEFILSTHRLPLSFFISALKELVSEVYFIGIQPAVVAFGWPVSPEVRQAVEIVYQKLQAGKLDFPYLGGQRPVEAKHKAARAWAQEKFLKNFRKEDS</sequence>
<organism evidence="1 2">
    <name type="scientific">Thermanaeromonas toyohensis ToBE</name>
    <dbReference type="NCBI Taxonomy" id="698762"/>
    <lineage>
        <taxon>Bacteria</taxon>
        <taxon>Bacillati</taxon>
        <taxon>Bacillota</taxon>
        <taxon>Clostridia</taxon>
        <taxon>Neomoorellales</taxon>
        <taxon>Neomoorellaceae</taxon>
        <taxon>Thermanaeromonas</taxon>
    </lineage>
</organism>
<dbReference type="InterPro" id="IPR004420">
    <property type="entry name" value="Pept_A31_hyd_mat_HycI"/>
</dbReference>
<dbReference type="Gene3D" id="3.40.50.1450">
    <property type="entry name" value="HybD-like"/>
    <property type="match status" value="1"/>
</dbReference>
<dbReference type="SUPFAM" id="SSF53163">
    <property type="entry name" value="HybD-like"/>
    <property type="match status" value="1"/>
</dbReference>
<keyword evidence="2" id="KW-1185">Reference proteome</keyword>
<evidence type="ECO:0000313" key="1">
    <source>
        <dbReference type="EMBL" id="SMB92715.1"/>
    </source>
</evidence>
<dbReference type="GO" id="GO:0008047">
    <property type="term" value="F:enzyme activator activity"/>
    <property type="evidence" value="ECO:0007669"/>
    <property type="project" value="InterPro"/>
</dbReference>
<dbReference type="EMBL" id="LT838272">
    <property type="protein sequence ID" value="SMB92715.1"/>
    <property type="molecule type" value="Genomic_DNA"/>
</dbReference>
<dbReference type="AlphaFoldDB" id="A0A1W1VH48"/>
<protein>
    <submittedName>
        <fullName evidence="1">Hydrogenase 3 maturation peptidase Hycl. Aspartic peptidase. MEROPS family A31</fullName>
    </submittedName>
</protein>
<dbReference type="Pfam" id="PF01750">
    <property type="entry name" value="HycI"/>
    <property type="match status" value="1"/>
</dbReference>
<reference evidence="1 2" key="1">
    <citation type="submission" date="2017-04" db="EMBL/GenBank/DDBJ databases">
        <authorList>
            <person name="Afonso C.L."/>
            <person name="Miller P.J."/>
            <person name="Scott M.A."/>
            <person name="Spackman E."/>
            <person name="Goraichik I."/>
            <person name="Dimitrov K.M."/>
            <person name="Suarez D.L."/>
            <person name="Swayne D.E."/>
        </authorList>
    </citation>
    <scope>NUCLEOTIDE SEQUENCE [LARGE SCALE GENOMIC DNA]</scope>
    <source>
        <strain evidence="1 2">ToBE</strain>
    </source>
</reference>
<dbReference type="GO" id="GO:0004175">
    <property type="term" value="F:endopeptidase activity"/>
    <property type="evidence" value="ECO:0007669"/>
    <property type="project" value="TreeGrafter"/>
</dbReference>
<dbReference type="PANTHER" id="PTHR30302:SF4">
    <property type="entry name" value="HYDROGENASE 3 MATURATION PROTEASE"/>
    <property type="match status" value="1"/>
</dbReference>
<gene>
    <name evidence="1" type="ORF">SAMN00808754_0695</name>
</gene>
<name>A0A1W1VH48_9FIRM</name>
<dbReference type="Proteomes" id="UP000192569">
    <property type="component" value="Chromosome I"/>
</dbReference>
<proteinExistence type="predicted"/>